<accession>A0A9P5NLE1</accession>
<evidence type="ECO:0000256" key="1">
    <source>
        <dbReference type="SAM" id="Phobius"/>
    </source>
</evidence>
<sequence length="79" mass="9076">MCGLEEACKFEFMLTMCCSSLFTTLGGLPDFFTSFTHLFRFPFLLFTSVPISLLFLTFYDLCISISLSLSRFCHLFQPC</sequence>
<name>A0A9P5NLE1_GYMJU</name>
<gene>
    <name evidence="2" type="ORF">CPB84DRAFT_1784580</name>
</gene>
<protein>
    <submittedName>
        <fullName evidence="2">Uncharacterized protein</fullName>
    </submittedName>
</protein>
<feature type="transmembrane region" description="Helical" evidence="1">
    <location>
        <begin position="41"/>
        <end position="62"/>
    </location>
</feature>
<keyword evidence="1" id="KW-1133">Transmembrane helix</keyword>
<feature type="non-terminal residue" evidence="2">
    <location>
        <position position="79"/>
    </location>
</feature>
<dbReference type="Proteomes" id="UP000724874">
    <property type="component" value="Unassembled WGS sequence"/>
</dbReference>
<reference evidence="2" key="1">
    <citation type="submission" date="2020-11" db="EMBL/GenBank/DDBJ databases">
        <authorList>
            <consortium name="DOE Joint Genome Institute"/>
            <person name="Ahrendt S."/>
            <person name="Riley R."/>
            <person name="Andreopoulos W."/>
            <person name="LaButti K."/>
            <person name="Pangilinan J."/>
            <person name="Ruiz-duenas F.J."/>
            <person name="Barrasa J.M."/>
            <person name="Sanchez-Garcia M."/>
            <person name="Camarero S."/>
            <person name="Miyauchi S."/>
            <person name="Serrano A."/>
            <person name="Linde D."/>
            <person name="Babiker R."/>
            <person name="Drula E."/>
            <person name="Ayuso-Fernandez I."/>
            <person name="Pacheco R."/>
            <person name="Padilla G."/>
            <person name="Ferreira P."/>
            <person name="Barriuso J."/>
            <person name="Kellner H."/>
            <person name="Castanera R."/>
            <person name="Alfaro M."/>
            <person name="Ramirez L."/>
            <person name="Pisabarro A.G."/>
            <person name="Kuo A."/>
            <person name="Tritt A."/>
            <person name="Lipzen A."/>
            <person name="He G."/>
            <person name="Yan M."/>
            <person name="Ng V."/>
            <person name="Cullen D."/>
            <person name="Martin F."/>
            <person name="Rosso M.-N."/>
            <person name="Henrissat B."/>
            <person name="Hibbett D."/>
            <person name="Martinez A.T."/>
            <person name="Grigoriev I.V."/>
        </authorList>
    </citation>
    <scope>NUCLEOTIDE SEQUENCE</scope>
    <source>
        <strain evidence="2">AH 44721</strain>
    </source>
</reference>
<keyword evidence="1" id="KW-0812">Transmembrane</keyword>
<dbReference type="AlphaFoldDB" id="A0A9P5NLE1"/>
<evidence type="ECO:0000313" key="2">
    <source>
        <dbReference type="EMBL" id="KAF8890806.1"/>
    </source>
</evidence>
<dbReference type="EMBL" id="JADNYJ010000074">
    <property type="protein sequence ID" value="KAF8890806.1"/>
    <property type="molecule type" value="Genomic_DNA"/>
</dbReference>
<comment type="caution">
    <text evidence="2">The sequence shown here is derived from an EMBL/GenBank/DDBJ whole genome shotgun (WGS) entry which is preliminary data.</text>
</comment>
<keyword evidence="3" id="KW-1185">Reference proteome</keyword>
<proteinExistence type="predicted"/>
<feature type="transmembrane region" description="Helical" evidence="1">
    <location>
        <begin position="12"/>
        <end position="29"/>
    </location>
</feature>
<keyword evidence="1" id="KW-0472">Membrane</keyword>
<evidence type="ECO:0000313" key="3">
    <source>
        <dbReference type="Proteomes" id="UP000724874"/>
    </source>
</evidence>
<organism evidence="2 3">
    <name type="scientific">Gymnopilus junonius</name>
    <name type="common">Spectacular rustgill mushroom</name>
    <name type="synonym">Gymnopilus spectabilis subsp. junonius</name>
    <dbReference type="NCBI Taxonomy" id="109634"/>
    <lineage>
        <taxon>Eukaryota</taxon>
        <taxon>Fungi</taxon>
        <taxon>Dikarya</taxon>
        <taxon>Basidiomycota</taxon>
        <taxon>Agaricomycotina</taxon>
        <taxon>Agaricomycetes</taxon>
        <taxon>Agaricomycetidae</taxon>
        <taxon>Agaricales</taxon>
        <taxon>Agaricineae</taxon>
        <taxon>Hymenogastraceae</taxon>
        <taxon>Gymnopilus</taxon>
    </lineage>
</organism>